<dbReference type="AlphaFoldDB" id="A0A0S4XPD5"/>
<protein>
    <submittedName>
        <fullName evidence="1">Uncharacterized protein</fullName>
    </submittedName>
</protein>
<gene>
    <name evidence="1" type="ORF">BN3087_610003</name>
</gene>
<sequence length="51" mass="6312">MGLYKILLMKKINYAYYIEFKRHFNYRVSNRIIIIDALIKQFIIRIAIYLL</sequence>
<dbReference type="EMBL" id="FAXN01000064">
    <property type="protein sequence ID" value="CUV66143.1"/>
    <property type="molecule type" value="Genomic_DNA"/>
</dbReference>
<name>A0A0S4XPD5_9BACT</name>
<reference evidence="1" key="1">
    <citation type="submission" date="2015-11" db="EMBL/GenBank/DDBJ databases">
        <authorList>
            <person name="Zhang Y."/>
            <person name="Guo Z."/>
        </authorList>
    </citation>
    <scope>NUCLEOTIDE SEQUENCE</scope>
    <source>
        <strain evidence="1">BN30871</strain>
    </source>
</reference>
<organism evidence="1">
    <name type="scientific">Sulfurovum sp. enrichment culture clone C5</name>
    <dbReference type="NCBI Taxonomy" id="497650"/>
    <lineage>
        <taxon>Bacteria</taxon>
        <taxon>Pseudomonadati</taxon>
        <taxon>Campylobacterota</taxon>
        <taxon>Epsilonproteobacteria</taxon>
        <taxon>Campylobacterales</taxon>
        <taxon>Sulfurovaceae</taxon>
        <taxon>Sulfurovum</taxon>
        <taxon>environmental samples</taxon>
    </lineage>
</organism>
<proteinExistence type="predicted"/>
<evidence type="ECO:0000313" key="1">
    <source>
        <dbReference type="EMBL" id="CUV66143.1"/>
    </source>
</evidence>
<accession>A0A0S4XPD5</accession>